<keyword evidence="7" id="KW-0479">Metal-binding</keyword>
<evidence type="ECO:0000259" key="14">
    <source>
        <dbReference type="Pfam" id="PF01292"/>
    </source>
</evidence>
<dbReference type="AlphaFoldDB" id="A0A316I7P3"/>
<dbReference type="InterPro" id="IPR016174">
    <property type="entry name" value="Di-haem_cyt_TM"/>
</dbReference>
<comment type="similarity">
    <text evidence="12">Belongs to the cytochrome b561 family.</text>
</comment>
<dbReference type="GO" id="GO:0022904">
    <property type="term" value="P:respiratory electron transport chain"/>
    <property type="evidence" value="ECO:0007669"/>
    <property type="project" value="InterPro"/>
</dbReference>
<keyword evidence="11 13" id="KW-0472">Membrane</keyword>
<dbReference type="GO" id="GO:0009055">
    <property type="term" value="F:electron transfer activity"/>
    <property type="evidence" value="ECO:0007669"/>
    <property type="project" value="InterPro"/>
</dbReference>
<name>A0A316I7P3_9GAMM</name>
<organism evidence="15 16">
    <name type="scientific">Fulvimonas soli</name>
    <dbReference type="NCBI Taxonomy" id="155197"/>
    <lineage>
        <taxon>Bacteria</taxon>
        <taxon>Pseudomonadati</taxon>
        <taxon>Pseudomonadota</taxon>
        <taxon>Gammaproteobacteria</taxon>
        <taxon>Lysobacterales</taxon>
        <taxon>Rhodanobacteraceae</taxon>
        <taxon>Fulvimonas</taxon>
    </lineage>
</organism>
<dbReference type="PANTHER" id="PTHR30529">
    <property type="entry name" value="CYTOCHROME B561"/>
    <property type="match status" value="1"/>
</dbReference>
<comment type="caution">
    <text evidence="15">The sequence shown here is derived from an EMBL/GenBank/DDBJ whole genome shotgun (WGS) entry which is preliminary data.</text>
</comment>
<evidence type="ECO:0000256" key="1">
    <source>
        <dbReference type="ARBA" id="ARBA00001970"/>
    </source>
</evidence>
<keyword evidence="10" id="KW-0408">Iron</keyword>
<evidence type="ECO:0000256" key="9">
    <source>
        <dbReference type="ARBA" id="ARBA00022989"/>
    </source>
</evidence>
<dbReference type="GO" id="GO:0020037">
    <property type="term" value="F:heme binding"/>
    <property type="evidence" value="ECO:0007669"/>
    <property type="project" value="TreeGrafter"/>
</dbReference>
<evidence type="ECO:0000256" key="12">
    <source>
        <dbReference type="ARBA" id="ARBA00037975"/>
    </source>
</evidence>
<keyword evidence="6 13" id="KW-0812">Transmembrane</keyword>
<evidence type="ECO:0000256" key="6">
    <source>
        <dbReference type="ARBA" id="ARBA00022692"/>
    </source>
</evidence>
<dbReference type="RefSeq" id="WP_109723140.1">
    <property type="nucleotide sequence ID" value="NZ_MSZV01000182.1"/>
</dbReference>
<keyword evidence="8" id="KW-0249">Electron transport</keyword>
<protein>
    <submittedName>
        <fullName evidence="15">Cytochrome b561</fullName>
    </submittedName>
</protein>
<evidence type="ECO:0000256" key="5">
    <source>
        <dbReference type="ARBA" id="ARBA00022617"/>
    </source>
</evidence>
<evidence type="ECO:0000313" key="15">
    <source>
        <dbReference type="EMBL" id="PWK88519.1"/>
    </source>
</evidence>
<keyword evidence="16" id="KW-1185">Reference proteome</keyword>
<sequence>MPLRSDADRWGSLAKTLHWLMALGIIGVGIVGLWMTGMKPPMAKIGVYALHKSIGLTLLALALLRIAWRLVDGRPRELPAPRWQRWAAHAAHFALYVLILAIPLSGWWFNSLHGYPLQWFKLFNLPALAAKDEDLARVAHAVHEYGFWLLVLVLVAHVGGALKHHVFDGDDVLRRMWPFARLRQPPTDGGPPP</sequence>
<evidence type="ECO:0000256" key="11">
    <source>
        <dbReference type="ARBA" id="ARBA00023136"/>
    </source>
</evidence>
<dbReference type="PANTHER" id="PTHR30529:SF7">
    <property type="entry name" value="CYTOCHROME B561 BACTERIAL_NI-HYDROGENASE DOMAIN-CONTAINING PROTEIN"/>
    <property type="match status" value="1"/>
</dbReference>
<reference evidence="15 16" key="1">
    <citation type="submission" date="2018-05" db="EMBL/GenBank/DDBJ databases">
        <title>Genomic Encyclopedia of Type Strains, Phase IV (KMG-IV): sequencing the most valuable type-strain genomes for metagenomic binning, comparative biology and taxonomic classification.</title>
        <authorList>
            <person name="Goeker M."/>
        </authorList>
    </citation>
    <scope>NUCLEOTIDE SEQUENCE [LARGE SCALE GENOMIC DNA]</scope>
    <source>
        <strain evidence="15 16">DSM 14263</strain>
    </source>
</reference>
<dbReference type="Proteomes" id="UP000245812">
    <property type="component" value="Unassembled WGS sequence"/>
</dbReference>
<evidence type="ECO:0000256" key="4">
    <source>
        <dbReference type="ARBA" id="ARBA00022475"/>
    </source>
</evidence>
<keyword evidence="4" id="KW-1003">Cell membrane</keyword>
<comment type="subcellular location">
    <subcellularLocation>
        <location evidence="2">Cell membrane</location>
        <topology evidence="2">Multi-pass membrane protein</topology>
    </subcellularLocation>
</comment>
<feature type="transmembrane region" description="Helical" evidence="13">
    <location>
        <begin position="89"/>
        <end position="109"/>
    </location>
</feature>
<dbReference type="Pfam" id="PF01292">
    <property type="entry name" value="Ni_hydr_CYTB"/>
    <property type="match status" value="1"/>
</dbReference>
<dbReference type="OrthoDB" id="8589936at2"/>
<comment type="cofactor">
    <cofactor evidence="1">
        <name>heme b</name>
        <dbReference type="ChEBI" id="CHEBI:60344"/>
    </cofactor>
</comment>
<proteinExistence type="inferred from homology"/>
<dbReference type="GO" id="GO:0005886">
    <property type="term" value="C:plasma membrane"/>
    <property type="evidence" value="ECO:0007669"/>
    <property type="project" value="UniProtKB-SubCell"/>
</dbReference>
<keyword evidence="5" id="KW-0349">Heme</keyword>
<dbReference type="InterPro" id="IPR052168">
    <property type="entry name" value="Cytochrome_b561_oxidase"/>
</dbReference>
<evidence type="ECO:0000256" key="2">
    <source>
        <dbReference type="ARBA" id="ARBA00004651"/>
    </source>
</evidence>
<dbReference type="EMBL" id="QGHC01000005">
    <property type="protein sequence ID" value="PWK88519.1"/>
    <property type="molecule type" value="Genomic_DNA"/>
</dbReference>
<evidence type="ECO:0000256" key="8">
    <source>
        <dbReference type="ARBA" id="ARBA00022982"/>
    </source>
</evidence>
<dbReference type="Gene3D" id="1.20.950.20">
    <property type="entry name" value="Transmembrane di-heme cytochromes, Chain C"/>
    <property type="match status" value="1"/>
</dbReference>
<feature type="domain" description="Cytochrome b561 bacterial/Ni-hydrogenase" evidence="14">
    <location>
        <begin position="9"/>
        <end position="178"/>
    </location>
</feature>
<evidence type="ECO:0000256" key="7">
    <source>
        <dbReference type="ARBA" id="ARBA00022723"/>
    </source>
</evidence>
<evidence type="ECO:0000256" key="3">
    <source>
        <dbReference type="ARBA" id="ARBA00022448"/>
    </source>
</evidence>
<evidence type="ECO:0000313" key="16">
    <source>
        <dbReference type="Proteomes" id="UP000245812"/>
    </source>
</evidence>
<evidence type="ECO:0000256" key="13">
    <source>
        <dbReference type="SAM" id="Phobius"/>
    </source>
</evidence>
<dbReference type="SUPFAM" id="SSF81342">
    <property type="entry name" value="Transmembrane di-heme cytochromes"/>
    <property type="match status" value="1"/>
</dbReference>
<evidence type="ECO:0000256" key="10">
    <source>
        <dbReference type="ARBA" id="ARBA00023004"/>
    </source>
</evidence>
<keyword evidence="9 13" id="KW-1133">Transmembrane helix</keyword>
<dbReference type="InterPro" id="IPR011577">
    <property type="entry name" value="Cyt_b561_bac/Ni-Hgenase"/>
</dbReference>
<keyword evidence="3" id="KW-0813">Transport</keyword>
<feature type="transmembrane region" description="Helical" evidence="13">
    <location>
        <begin position="47"/>
        <end position="68"/>
    </location>
</feature>
<feature type="transmembrane region" description="Helical" evidence="13">
    <location>
        <begin position="145"/>
        <end position="166"/>
    </location>
</feature>
<accession>A0A316I7P3</accession>
<dbReference type="GO" id="GO:0046872">
    <property type="term" value="F:metal ion binding"/>
    <property type="evidence" value="ECO:0007669"/>
    <property type="project" value="UniProtKB-KW"/>
</dbReference>
<gene>
    <name evidence="15" type="ORF">C7456_10549</name>
</gene>
<feature type="transmembrane region" description="Helical" evidence="13">
    <location>
        <begin position="12"/>
        <end position="35"/>
    </location>
</feature>